<dbReference type="InterPro" id="IPR000014">
    <property type="entry name" value="PAS"/>
</dbReference>
<dbReference type="NCBIfam" id="TIGR00229">
    <property type="entry name" value="sensory_box"/>
    <property type="match status" value="2"/>
</dbReference>
<dbReference type="InterPro" id="IPR000700">
    <property type="entry name" value="PAS-assoc_C"/>
</dbReference>
<dbReference type="InterPro" id="IPR001610">
    <property type="entry name" value="PAC"/>
</dbReference>
<dbReference type="Gene3D" id="3.20.20.450">
    <property type="entry name" value="EAL domain"/>
    <property type="match status" value="1"/>
</dbReference>
<protein>
    <submittedName>
        <fullName evidence="7">EAL domain-containing protein</fullName>
    </submittedName>
</protein>
<dbReference type="SUPFAM" id="SSF55785">
    <property type="entry name" value="PYP-like sensor domain (PAS domain)"/>
    <property type="match status" value="2"/>
</dbReference>
<dbReference type="InterPro" id="IPR013656">
    <property type="entry name" value="PAS_4"/>
</dbReference>
<evidence type="ECO:0000256" key="2">
    <source>
        <dbReference type="SAM" id="SignalP"/>
    </source>
</evidence>
<dbReference type="SMART" id="SM00062">
    <property type="entry name" value="PBPb"/>
    <property type="match status" value="1"/>
</dbReference>
<dbReference type="Gene3D" id="3.40.190.10">
    <property type="entry name" value="Periplasmic binding protein-like II"/>
    <property type="match status" value="2"/>
</dbReference>
<organism evidence="7 8">
    <name type="scientific">Thauera aminoaromatica</name>
    <dbReference type="NCBI Taxonomy" id="164330"/>
    <lineage>
        <taxon>Bacteria</taxon>
        <taxon>Pseudomonadati</taxon>
        <taxon>Pseudomonadota</taxon>
        <taxon>Betaproteobacteria</taxon>
        <taxon>Rhodocyclales</taxon>
        <taxon>Zoogloeaceae</taxon>
        <taxon>Thauera</taxon>
    </lineage>
</organism>
<dbReference type="SUPFAM" id="SSF141868">
    <property type="entry name" value="EAL domain-like"/>
    <property type="match status" value="1"/>
</dbReference>
<dbReference type="InterPro" id="IPR052155">
    <property type="entry name" value="Biofilm_reg_signaling"/>
</dbReference>
<dbReference type="SMART" id="SM00267">
    <property type="entry name" value="GGDEF"/>
    <property type="match status" value="1"/>
</dbReference>
<proteinExistence type="predicted"/>
<evidence type="ECO:0000256" key="1">
    <source>
        <dbReference type="SAM" id="Phobius"/>
    </source>
</evidence>
<evidence type="ECO:0000259" key="3">
    <source>
        <dbReference type="PROSITE" id="PS50112"/>
    </source>
</evidence>
<dbReference type="NCBIfam" id="TIGR00254">
    <property type="entry name" value="GGDEF"/>
    <property type="match status" value="1"/>
</dbReference>
<dbReference type="PROSITE" id="PS50112">
    <property type="entry name" value="PAS"/>
    <property type="match status" value="2"/>
</dbReference>
<dbReference type="SUPFAM" id="SSF55073">
    <property type="entry name" value="Nucleotide cyclase"/>
    <property type="match status" value="1"/>
</dbReference>
<evidence type="ECO:0000259" key="5">
    <source>
        <dbReference type="PROSITE" id="PS50883"/>
    </source>
</evidence>
<dbReference type="Pfam" id="PF00563">
    <property type="entry name" value="EAL"/>
    <property type="match status" value="1"/>
</dbReference>
<feature type="signal peptide" evidence="2">
    <location>
        <begin position="1"/>
        <end position="25"/>
    </location>
</feature>
<dbReference type="SMART" id="SM00086">
    <property type="entry name" value="PAC"/>
    <property type="match status" value="2"/>
</dbReference>
<feature type="transmembrane region" description="Helical" evidence="1">
    <location>
        <begin position="253"/>
        <end position="275"/>
    </location>
</feature>
<dbReference type="PROSITE" id="PS50887">
    <property type="entry name" value="GGDEF"/>
    <property type="match status" value="1"/>
</dbReference>
<feature type="domain" description="PAS" evidence="3">
    <location>
        <begin position="427"/>
        <end position="473"/>
    </location>
</feature>
<dbReference type="InterPro" id="IPR001638">
    <property type="entry name" value="Solute-binding_3/MltF_N"/>
</dbReference>
<sequence>MLLLGRSLSRLLAVALATLSFGVQADGGKLRVVTDNNYPPYVFPGPDGSPQGYVVDLWKLWEEKTGASVALQAMQWADAQRAILDGRADVIDMIFRTPVREQLYDFSQPYATLPVSIFVDPSINGIVDAGSMQGFAVAVQRGDACIDRLTTLGVTNLVPYASYEAVLAAARDGDIKMFCMDEKPANYYLYLYRDQVKFTRAFTLYEGQFHWAVAKGDAGTFARVQEGMARITPAELEALSKKWLAKPLEFRSYLRIILMVAGIALAVLAVAMLWIRFLRGLVYARTAEIHQKNEALEQAARELVVEKAQLRAIFDSSPDGMALKDRNGVYVDCNAVLARGFGLARAQIIGRSDDQLFEDKDFVATVRKNDAEVLGQGASHRYERRFEAADGTAYELEIVKVPVRLAADGAIDGVLVVAHDLTARRRAESELRIAAAAFESQDGMMITNGRGVIERINSAFTRMSGYPAEEVVGCTPRFLKSDVHDPDFYSAMWGAVARKGYWAGEIVNRHRDGGLFITRLSITAVCDTQGRPLHHVCSYQDISAERQARELAERLKLYDQLTNLPNRSLLEDRITHALANSAERGELGAVMMLDLDLFQKVNDSWGHGVGDRLLTEMVRRMQGVADNGETLGRFSGDSFVLMLENLGHDRQAAAGRAQDLAEAVRQAIAVPMTIEGRRISSTATIGVTLFRGREASPETLLRQAELAMYKGKNMGRNVVRFFEDAMQSELDRRNLLEEELREAIENHQLVLHYQVQVDAEGLPIGAEALIRWIHPVRGLVPPFVFIPLAEETGLIEPIGRWVLATACQQLAQWSYDDLFSRLTLAVNVSPPQFKAASFVQDVFDELERAGVPARTLKLEVTESLAIDDFDASVDKLRQLRARGVRISLDDFGTGNSSLNYLTKLPLSQLKIDKSFVDELPASHRDAMVAQTIIAMGQGLELDVIAEGVETRAQHEYLVAQGCHAFQGYLFGKPLPVDAFEAAVRERASSQVS</sequence>
<dbReference type="InterPro" id="IPR035919">
    <property type="entry name" value="EAL_sf"/>
</dbReference>
<dbReference type="PROSITE" id="PS50113">
    <property type="entry name" value="PAC"/>
    <property type="match status" value="2"/>
</dbReference>
<comment type="caution">
    <text evidence="7">The sequence shown here is derived from an EMBL/GenBank/DDBJ whole genome shotgun (WGS) entry which is preliminary data.</text>
</comment>
<dbReference type="PANTHER" id="PTHR44757:SF2">
    <property type="entry name" value="BIOFILM ARCHITECTURE MAINTENANCE PROTEIN MBAA"/>
    <property type="match status" value="1"/>
</dbReference>
<feature type="domain" description="PAC" evidence="4">
    <location>
        <begin position="502"/>
        <end position="554"/>
    </location>
</feature>
<dbReference type="PANTHER" id="PTHR44757">
    <property type="entry name" value="DIGUANYLATE CYCLASE DGCP"/>
    <property type="match status" value="1"/>
</dbReference>
<name>A0A5C7T6P4_THASP</name>
<gene>
    <name evidence="7" type="ORF">E6Q80_03070</name>
</gene>
<keyword evidence="1" id="KW-0472">Membrane</keyword>
<dbReference type="SUPFAM" id="SSF53850">
    <property type="entry name" value="Periplasmic binding protein-like II"/>
    <property type="match status" value="1"/>
</dbReference>
<dbReference type="Proteomes" id="UP000321192">
    <property type="component" value="Unassembled WGS sequence"/>
</dbReference>
<dbReference type="Pfam" id="PF08448">
    <property type="entry name" value="PAS_4"/>
    <property type="match status" value="1"/>
</dbReference>
<dbReference type="CDD" id="cd13706">
    <property type="entry name" value="PBP2_HisK_like_1"/>
    <property type="match status" value="1"/>
</dbReference>
<feature type="chain" id="PRO_5022697690" evidence="2">
    <location>
        <begin position="26"/>
        <end position="992"/>
    </location>
</feature>
<dbReference type="Pfam" id="PF00497">
    <property type="entry name" value="SBP_bac_3"/>
    <property type="match status" value="1"/>
</dbReference>
<evidence type="ECO:0000313" key="7">
    <source>
        <dbReference type="EMBL" id="TXH90976.1"/>
    </source>
</evidence>
<dbReference type="Gene3D" id="3.30.70.270">
    <property type="match status" value="1"/>
</dbReference>
<dbReference type="InterPro" id="IPR043128">
    <property type="entry name" value="Rev_trsase/Diguanyl_cyclase"/>
</dbReference>
<keyword evidence="1" id="KW-1133">Transmembrane helix</keyword>
<dbReference type="FunFam" id="3.20.20.450:FF:000001">
    <property type="entry name" value="Cyclic di-GMP phosphodiesterase yahA"/>
    <property type="match status" value="1"/>
</dbReference>
<feature type="domain" description="PAS" evidence="3">
    <location>
        <begin position="306"/>
        <end position="358"/>
    </location>
</feature>
<dbReference type="Pfam" id="PF00990">
    <property type="entry name" value="GGDEF"/>
    <property type="match status" value="1"/>
</dbReference>
<dbReference type="InterPro" id="IPR001633">
    <property type="entry name" value="EAL_dom"/>
</dbReference>
<dbReference type="InterPro" id="IPR000160">
    <property type="entry name" value="GGDEF_dom"/>
</dbReference>
<feature type="domain" description="GGDEF" evidence="6">
    <location>
        <begin position="586"/>
        <end position="724"/>
    </location>
</feature>
<dbReference type="InterPro" id="IPR029787">
    <property type="entry name" value="Nucleotide_cyclase"/>
</dbReference>
<dbReference type="Gene3D" id="3.30.450.20">
    <property type="entry name" value="PAS domain"/>
    <property type="match status" value="2"/>
</dbReference>
<accession>A0A5C7T6P4</accession>
<dbReference type="SMART" id="SM00052">
    <property type="entry name" value="EAL"/>
    <property type="match status" value="1"/>
</dbReference>
<dbReference type="CDD" id="cd01949">
    <property type="entry name" value="GGDEF"/>
    <property type="match status" value="1"/>
</dbReference>
<dbReference type="EMBL" id="SSFD01000042">
    <property type="protein sequence ID" value="TXH90976.1"/>
    <property type="molecule type" value="Genomic_DNA"/>
</dbReference>
<keyword evidence="1" id="KW-0812">Transmembrane</keyword>
<dbReference type="CDD" id="cd01948">
    <property type="entry name" value="EAL"/>
    <property type="match status" value="1"/>
</dbReference>
<dbReference type="Pfam" id="PF13426">
    <property type="entry name" value="PAS_9"/>
    <property type="match status" value="1"/>
</dbReference>
<reference evidence="7 8" key="1">
    <citation type="submission" date="2018-09" db="EMBL/GenBank/DDBJ databases">
        <title>Metagenome Assembled Genomes from an Advanced Water Purification Facility.</title>
        <authorList>
            <person name="Stamps B.W."/>
            <person name="Spear J.R."/>
        </authorList>
    </citation>
    <scope>NUCLEOTIDE SEQUENCE [LARGE SCALE GENOMIC DNA]</scope>
    <source>
        <strain evidence="7">Bin_27_1</strain>
    </source>
</reference>
<evidence type="ECO:0000313" key="8">
    <source>
        <dbReference type="Proteomes" id="UP000321192"/>
    </source>
</evidence>
<evidence type="ECO:0000259" key="4">
    <source>
        <dbReference type="PROSITE" id="PS50113"/>
    </source>
</evidence>
<keyword evidence="2" id="KW-0732">Signal</keyword>
<dbReference type="PROSITE" id="PS50883">
    <property type="entry name" value="EAL"/>
    <property type="match status" value="1"/>
</dbReference>
<feature type="domain" description="PAC" evidence="4">
    <location>
        <begin position="380"/>
        <end position="433"/>
    </location>
</feature>
<dbReference type="AlphaFoldDB" id="A0A5C7T6P4"/>
<evidence type="ECO:0000259" key="6">
    <source>
        <dbReference type="PROSITE" id="PS50887"/>
    </source>
</evidence>
<dbReference type="CDD" id="cd00130">
    <property type="entry name" value="PAS"/>
    <property type="match status" value="2"/>
</dbReference>
<feature type="domain" description="EAL" evidence="5">
    <location>
        <begin position="733"/>
        <end position="987"/>
    </location>
</feature>
<dbReference type="InterPro" id="IPR035965">
    <property type="entry name" value="PAS-like_dom_sf"/>
</dbReference>
<dbReference type="SMART" id="SM00091">
    <property type="entry name" value="PAS"/>
    <property type="match status" value="2"/>
</dbReference>